<protein>
    <submittedName>
        <fullName evidence="2">Uncharacterized protein</fullName>
    </submittedName>
</protein>
<comment type="caution">
    <text evidence="2">The sequence shown here is derived from an EMBL/GenBank/DDBJ whole genome shotgun (WGS) entry which is preliminary data.</text>
</comment>
<feature type="region of interest" description="Disordered" evidence="1">
    <location>
        <begin position="1"/>
        <end position="28"/>
    </location>
</feature>
<feature type="compositionally biased region" description="Basic and acidic residues" evidence="1">
    <location>
        <begin position="17"/>
        <end position="28"/>
    </location>
</feature>
<accession>A0AAU9IBT7</accession>
<evidence type="ECO:0000313" key="3">
    <source>
        <dbReference type="Proteomes" id="UP001162131"/>
    </source>
</evidence>
<reference evidence="2" key="1">
    <citation type="submission" date="2021-09" db="EMBL/GenBank/DDBJ databases">
        <authorList>
            <consortium name="AG Swart"/>
            <person name="Singh M."/>
            <person name="Singh A."/>
            <person name="Seah K."/>
            <person name="Emmerich C."/>
        </authorList>
    </citation>
    <scope>NUCLEOTIDE SEQUENCE</scope>
    <source>
        <strain evidence="2">ATCC30299</strain>
    </source>
</reference>
<dbReference type="Proteomes" id="UP001162131">
    <property type="component" value="Unassembled WGS sequence"/>
</dbReference>
<keyword evidence="3" id="KW-1185">Reference proteome</keyword>
<proteinExistence type="predicted"/>
<sequence>MKKLEEGKLPKKRGRWARRDEEGRKKQATSEELEKLKHFYTFIRVLIKEVDPFTTEDIEIALSQVSEKTGGKISKDECRELFHEFILDPQKQKKKFTESKKRFDLVWNLEDTEQNSLAESRFQAYHEHLPKSQDTVEILNFLSTIHSNPPLSSLERRRILNKARELSATPIPTFKTNSRLKQEILPEILSLIPPAEDHLGIQDKLTLLRGIQKHLGDWEKISREFKDRALSLDVIKHTWRRLKATMREEVKEIKKRLPQYHYIKWIRAAIRKLEAQLGKRALKSPQPSPIVDATQRVKKIDILNLMADADNNICEGFQDNSILSLSSSSSFKKFEKIASKCVSPS</sequence>
<evidence type="ECO:0000313" key="2">
    <source>
        <dbReference type="EMBL" id="CAG9311370.1"/>
    </source>
</evidence>
<evidence type="ECO:0000256" key="1">
    <source>
        <dbReference type="SAM" id="MobiDB-lite"/>
    </source>
</evidence>
<name>A0AAU9IBT7_9CILI</name>
<dbReference type="AlphaFoldDB" id="A0AAU9IBT7"/>
<gene>
    <name evidence="2" type="ORF">BSTOLATCC_MIC3660</name>
</gene>
<dbReference type="EMBL" id="CAJZBQ010000004">
    <property type="protein sequence ID" value="CAG9311370.1"/>
    <property type="molecule type" value="Genomic_DNA"/>
</dbReference>
<organism evidence="2 3">
    <name type="scientific">Blepharisma stoltei</name>
    <dbReference type="NCBI Taxonomy" id="1481888"/>
    <lineage>
        <taxon>Eukaryota</taxon>
        <taxon>Sar</taxon>
        <taxon>Alveolata</taxon>
        <taxon>Ciliophora</taxon>
        <taxon>Postciliodesmatophora</taxon>
        <taxon>Heterotrichea</taxon>
        <taxon>Heterotrichida</taxon>
        <taxon>Blepharismidae</taxon>
        <taxon>Blepharisma</taxon>
    </lineage>
</organism>